<sequence>MPTPPRTLSVEAVVLRHSDWGEADRVLVLFTREQGKVRALAKGARKMLSRKAGHLEPFTHVKVLLAQGKDFWIVTQAETLNAFLSIRADLLRTAYAALVIELLDRFTSDDGENPALFQLLVHTLSRIATLEDPFIAVQYYHLRLLDLTGFRPQLFTCLRCGKEIQPENQFFDYQEGGVICPRCAPQVPTAKGISLNTLKYLRHLQRSTFEAAQRAQPSPAERNEMETILEGYFTYLLERRLNTPHFLNEIRREIAAQR</sequence>
<dbReference type="STRING" id="926569.ANT_08620"/>
<dbReference type="Proteomes" id="UP000008922">
    <property type="component" value="Chromosome"/>
</dbReference>
<dbReference type="Pfam" id="PF02565">
    <property type="entry name" value="RecO_C"/>
    <property type="match status" value="1"/>
</dbReference>
<dbReference type="Gene3D" id="1.20.1440.120">
    <property type="entry name" value="Recombination protein O, C-terminal domain"/>
    <property type="match status" value="1"/>
</dbReference>
<evidence type="ECO:0000256" key="3">
    <source>
        <dbReference type="ARBA" id="ARBA00022763"/>
    </source>
</evidence>
<keyword evidence="4 7" id="KW-0233">DNA recombination</keyword>
<dbReference type="AlphaFoldDB" id="E8N382"/>
<dbReference type="PANTHER" id="PTHR33991">
    <property type="entry name" value="DNA REPAIR PROTEIN RECO"/>
    <property type="match status" value="1"/>
</dbReference>
<evidence type="ECO:0000259" key="8">
    <source>
        <dbReference type="Pfam" id="PF11967"/>
    </source>
</evidence>
<keyword evidence="5 7" id="KW-0234">DNA repair</keyword>
<dbReference type="HOGENOM" id="CLU_066632_1_0_0"/>
<dbReference type="InterPro" id="IPR042242">
    <property type="entry name" value="RecO_C"/>
</dbReference>
<evidence type="ECO:0000256" key="5">
    <source>
        <dbReference type="ARBA" id="ARBA00023204"/>
    </source>
</evidence>
<protein>
    <recommendedName>
        <fullName evidence="2 7">DNA repair protein RecO</fullName>
    </recommendedName>
    <alternativeName>
        <fullName evidence="6 7">Recombination protein O</fullName>
    </alternativeName>
</protein>
<evidence type="ECO:0000313" key="9">
    <source>
        <dbReference type="EMBL" id="BAJ62896.1"/>
    </source>
</evidence>
<dbReference type="InterPro" id="IPR022572">
    <property type="entry name" value="DNA_rep/recomb_RecO_N"/>
</dbReference>
<dbReference type="KEGG" id="atm:ANT_08620"/>
<dbReference type="RefSeq" id="WP_013559288.1">
    <property type="nucleotide sequence ID" value="NC_014960.1"/>
</dbReference>
<comment type="similarity">
    <text evidence="1 7">Belongs to the RecO family.</text>
</comment>
<evidence type="ECO:0000256" key="6">
    <source>
        <dbReference type="ARBA" id="ARBA00033409"/>
    </source>
</evidence>
<dbReference type="OrthoDB" id="9797083at2"/>
<feature type="domain" description="DNA replication/recombination mediator RecO N-terminal" evidence="8">
    <location>
        <begin position="9"/>
        <end position="83"/>
    </location>
</feature>
<dbReference type="GO" id="GO:0006302">
    <property type="term" value="P:double-strand break repair"/>
    <property type="evidence" value="ECO:0007669"/>
    <property type="project" value="TreeGrafter"/>
</dbReference>
<dbReference type="GO" id="GO:0006310">
    <property type="term" value="P:DNA recombination"/>
    <property type="evidence" value="ECO:0007669"/>
    <property type="project" value="UniProtKB-UniRule"/>
</dbReference>
<dbReference type="NCBIfam" id="TIGR00613">
    <property type="entry name" value="reco"/>
    <property type="match status" value="1"/>
</dbReference>
<dbReference type="InterPro" id="IPR012340">
    <property type="entry name" value="NA-bd_OB-fold"/>
</dbReference>
<dbReference type="Gene3D" id="2.40.50.140">
    <property type="entry name" value="Nucleic acid-binding proteins"/>
    <property type="match status" value="1"/>
</dbReference>
<name>E8N382_ANATU</name>
<dbReference type="InterPro" id="IPR037278">
    <property type="entry name" value="ARFGAP/RecO"/>
</dbReference>
<evidence type="ECO:0000256" key="4">
    <source>
        <dbReference type="ARBA" id="ARBA00023172"/>
    </source>
</evidence>
<evidence type="ECO:0000256" key="1">
    <source>
        <dbReference type="ARBA" id="ARBA00007452"/>
    </source>
</evidence>
<dbReference type="InterPro" id="IPR003717">
    <property type="entry name" value="RecO"/>
</dbReference>
<dbReference type="Pfam" id="PF11967">
    <property type="entry name" value="RecO_N"/>
    <property type="match status" value="1"/>
</dbReference>
<reference evidence="9 10" key="1">
    <citation type="submission" date="2010-12" db="EMBL/GenBank/DDBJ databases">
        <title>Whole genome sequence of Anaerolinea thermophila UNI-1.</title>
        <authorList>
            <person name="Narita-Yamada S."/>
            <person name="Kishi E."/>
            <person name="Watanabe Y."/>
            <person name="Takasaki K."/>
            <person name="Ankai A."/>
            <person name="Oguchi A."/>
            <person name="Fukui S."/>
            <person name="Takahashi M."/>
            <person name="Yashiro I."/>
            <person name="Hosoyama A."/>
            <person name="Sekiguchi Y."/>
            <person name="Hanada S."/>
            <person name="Fujita N."/>
        </authorList>
    </citation>
    <scope>NUCLEOTIDE SEQUENCE [LARGE SCALE GENOMIC DNA]</scope>
    <source>
        <strain evidence="10">DSM 14523 / JCM 11388 / NBRC 100420 / UNI-1</strain>
    </source>
</reference>
<evidence type="ECO:0000256" key="2">
    <source>
        <dbReference type="ARBA" id="ARBA00021310"/>
    </source>
</evidence>
<evidence type="ECO:0000313" key="10">
    <source>
        <dbReference type="Proteomes" id="UP000008922"/>
    </source>
</evidence>
<dbReference type="HAMAP" id="MF_00201">
    <property type="entry name" value="RecO"/>
    <property type="match status" value="1"/>
</dbReference>
<keyword evidence="10" id="KW-1185">Reference proteome</keyword>
<comment type="function">
    <text evidence="7">Involved in DNA repair and RecF pathway recombination.</text>
</comment>
<gene>
    <name evidence="7 9" type="primary">recO</name>
    <name evidence="9" type="ordered locus">ANT_08620</name>
</gene>
<dbReference type="PANTHER" id="PTHR33991:SF1">
    <property type="entry name" value="DNA REPAIR PROTEIN RECO"/>
    <property type="match status" value="1"/>
</dbReference>
<dbReference type="FunCoup" id="E8N382">
    <property type="interactions" value="144"/>
</dbReference>
<dbReference type="SUPFAM" id="SSF50249">
    <property type="entry name" value="Nucleic acid-binding proteins"/>
    <property type="match status" value="1"/>
</dbReference>
<organism evidence="9 10">
    <name type="scientific">Anaerolinea thermophila (strain DSM 14523 / JCM 11388 / NBRC 100420 / UNI-1)</name>
    <dbReference type="NCBI Taxonomy" id="926569"/>
    <lineage>
        <taxon>Bacteria</taxon>
        <taxon>Bacillati</taxon>
        <taxon>Chloroflexota</taxon>
        <taxon>Anaerolineae</taxon>
        <taxon>Anaerolineales</taxon>
        <taxon>Anaerolineaceae</taxon>
        <taxon>Anaerolinea</taxon>
    </lineage>
</organism>
<evidence type="ECO:0000256" key="7">
    <source>
        <dbReference type="HAMAP-Rule" id="MF_00201"/>
    </source>
</evidence>
<dbReference type="EMBL" id="AP012029">
    <property type="protein sequence ID" value="BAJ62896.1"/>
    <property type="molecule type" value="Genomic_DNA"/>
</dbReference>
<proteinExistence type="inferred from homology"/>
<dbReference type="SUPFAM" id="SSF57863">
    <property type="entry name" value="ArfGap/RecO-like zinc finger"/>
    <property type="match status" value="1"/>
</dbReference>
<dbReference type="InParanoid" id="E8N382"/>
<dbReference type="eggNOG" id="COG1381">
    <property type="taxonomic scope" value="Bacteria"/>
</dbReference>
<dbReference type="GO" id="GO:0043590">
    <property type="term" value="C:bacterial nucleoid"/>
    <property type="evidence" value="ECO:0007669"/>
    <property type="project" value="TreeGrafter"/>
</dbReference>
<keyword evidence="3 7" id="KW-0227">DNA damage</keyword>
<accession>E8N382</accession>